<dbReference type="AlphaFoldDB" id="A0A0L8HLV3"/>
<keyword evidence="1" id="KW-1133">Transmembrane helix</keyword>
<feature type="transmembrane region" description="Helical" evidence="1">
    <location>
        <begin position="20"/>
        <end position="41"/>
    </location>
</feature>
<gene>
    <name evidence="2" type="ORF">OCBIM_22012510mg</name>
</gene>
<evidence type="ECO:0000313" key="2">
    <source>
        <dbReference type="EMBL" id="KOF89765.1"/>
    </source>
</evidence>
<keyword evidence="1" id="KW-0472">Membrane</keyword>
<keyword evidence="1" id="KW-0812">Transmembrane</keyword>
<evidence type="ECO:0000256" key="1">
    <source>
        <dbReference type="SAM" id="Phobius"/>
    </source>
</evidence>
<proteinExistence type="predicted"/>
<reference evidence="2" key="1">
    <citation type="submission" date="2015-07" db="EMBL/GenBank/DDBJ databases">
        <title>MeaNS - Measles Nucleotide Surveillance Program.</title>
        <authorList>
            <person name="Tran T."/>
            <person name="Druce J."/>
        </authorList>
    </citation>
    <scope>NUCLEOTIDE SEQUENCE</scope>
    <source>
        <strain evidence="2">UCB-OBI-ISO-001</strain>
        <tissue evidence="2">Gonad</tissue>
    </source>
</reference>
<dbReference type="EMBL" id="KQ417917">
    <property type="protein sequence ID" value="KOF89765.1"/>
    <property type="molecule type" value="Genomic_DNA"/>
</dbReference>
<organism evidence="2">
    <name type="scientific">Octopus bimaculoides</name>
    <name type="common">California two-spotted octopus</name>
    <dbReference type="NCBI Taxonomy" id="37653"/>
    <lineage>
        <taxon>Eukaryota</taxon>
        <taxon>Metazoa</taxon>
        <taxon>Spiralia</taxon>
        <taxon>Lophotrochozoa</taxon>
        <taxon>Mollusca</taxon>
        <taxon>Cephalopoda</taxon>
        <taxon>Coleoidea</taxon>
        <taxon>Octopodiformes</taxon>
        <taxon>Octopoda</taxon>
        <taxon>Incirrata</taxon>
        <taxon>Octopodidae</taxon>
        <taxon>Octopus</taxon>
    </lineage>
</organism>
<accession>A0A0L8HLV3</accession>
<protein>
    <submittedName>
        <fullName evidence="2">Uncharacterized protein</fullName>
    </submittedName>
</protein>
<name>A0A0L8HLV3_OCTBM</name>
<sequence>MCFVFSVKIMRSCGLQFNNILLLLYKTVIYITHFLFVSSLFTLNLLLFAKQLSLIYYLCHWFTILR</sequence>